<keyword evidence="3 5" id="KW-0687">Ribonucleoprotein</keyword>
<proteinExistence type="inferred from homology"/>
<dbReference type="OrthoDB" id="9808036at2"/>
<dbReference type="PRINTS" id="PR00395">
    <property type="entry name" value="RIBOSOMALS2"/>
</dbReference>
<dbReference type="Gene3D" id="1.10.287.610">
    <property type="entry name" value="Helix hairpin bin"/>
    <property type="match status" value="1"/>
</dbReference>
<dbReference type="KEGG" id="nba:CUN60_11590"/>
<dbReference type="EMBL" id="CP024847">
    <property type="protein sequence ID" value="AUR52908.1"/>
    <property type="molecule type" value="Genomic_DNA"/>
</dbReference>
<dbReference type="InterPro" id="IPR005706">
    <property type="entry name" value="Ribosomal_uS2_bac/mit/plastid"/>
</dbReference>
<dbReference type="CDD" id="cd01425">
    <property type="entry name" value="RPS2"/>
    <property type="match status" value="1"/>
</dbReference>
<dbReference type="AlphaFoldDB" id="A0A2I7N8X6"/>
<dbReference type="InterPro" id="IPR001865">
    <property type="entry name" value="Ribosomal_uS2"/>
</dbReference>
<dbReference type="HAMAP" id="MF_00291_B">
    <property type="entry name" value="Ribosomal_uS2_B"/>
    <property type="match status" value="1"/>
</dbReference>
<dbReference type="GO" id="GO:0003735">
    <property type="term" value="F:structural constituent of ribosome"/>
    <property type="evidence" value="ECO:0007669"/>
    <property type="project" value="InterPro"/>
</dbReference>
<gene>
    <name evidence="5 6" type="primary">rpsB</name>
    <name evidence="6" type="ORF">CUN60_11590</name>
</gene>
<sequence>MSVSIREMLEAGCHFGHQTKFWNPKMKPYIFGSRNKIHVINLDKTLPMFEDAIKFAKQTVKNKGTILFVGAKSQASEIIAEEAARCGMPYVDHRWLGGMLTNFETVKKSIKKLETKSELMEKADAGLSKKELLDLSRDVEKLQKTIGGIAEMKGLPSALFVIDTGVHAIAILEAQKLGIPVIAVVDTNNDPSGVDYVIPGNDDSARAIKLYASAFADAILSAKDETVADLAKAIKVEMVEDAAPEKKTVRTVKKAEEASAE</sequence>
<protein>
    <recommendedName>
        <fullName evidence="4 5">Small ribosomal subunit protein uS2</fullName>
    </recommendedName>
</protein>
<keyword evidence="7" id="KW-1185">Reference proteome</keyword>
<comment type="similarity">
    <text evidence="1 5">Belongs to the universal ribosomal protein uS2 family.</text>
</comment>
<evidence type="ECO:0000256" key="3">
    <source>
        <dbReference type="ARBA" id="ARBA00023274"/>
    </source>
</evidence>
<evidence type="ECO:0000256" key="4">
    <source>
        <dbReference type="ARBA" id="ARBA00035256"/>
    </source>
</evidence>
<dbReference type="InterPro" id="IPR023591">
    <property type="entry name" value="Ribosomal_uS2_flav_dom_sf"/>
</dbReference>
<evidence type="ECO:0000313" key="6">
    <source>
        <dbReference type="EMBL" id="AUR52908.1"/>
    </source>
</evidence>
<dbReference type="GO" id="GO:0006412">
    <property type="term" value="P:translation"/>
    <property type="evidence" value="ECO:0007669"/>
    <property type="project" value="UniProtKB-UniRule"/>
</dbReference>
<dbReference type="Gene3D" id="3.40.50.10490">
    <property type="entry name" value="Glucose-6-phosphate isomerase like protein, domain 1"/>
    <property type="match status" value="1"/>
</dbReference>
<dbReference type="PANTHER" id="PTHR12534:SF0">
    <property type="entry name" value="SMALL RIBOSOMAL SUBUNIT PROTEIN US2M"/>
    <property type="match status" value="1"/>
</dbReference>
<evidence type="ECO:0000256" key="5">
    <source>
        <dbReference type="HAMAP-Rule" id="MF_00291"/>
    </source>
</evidence>
<reference evidence="7" key="1">
    <citation type="submission" date="2017-11" db="EMBL/GenBank/DDBJ databases">
        <authorList>
            <person name="Chan K.G."/>
            <person name="Lee L.S."/>
        </authorList>
    </citation>
    <scope>NUCLEOTIDE SEQUENCE [LARGE SCALE GENOMIC DNA]</scope>
    <source>
        <strain evidence="7">DSM 100970</strain>
    </source>
</reference>
<evidence type="ECO:0000256" key="2">
    <source>
        <dbReference type="ARBA" id="ARBA00022980"/>
    </source>
</evidence>
<dbReference type="SUPFAM" id="SSF52313">
    <property type="entry name" value="Ribosomal protein S2"/>
    <property type="match status" value="1"/>
</dbReference>
<dbReference type="GO" id="GO:0022627">
    <property type="term" value="C:cytosolic small ribosomal subunit"/>
    <property type="evidence" value="ECO:0007669"/>
    <property type="project" value="TreeGrafter"/>
</dbReference>
<keyword evidence="2 5" id="KW-0689">Ribosomal protein</keyword>
<dbReference type="Proteomes" id="UP000236655">
    <property type="component" value="Chromosome"/>
</dbReference>
<name>A0A2I7N8X6_9NEIS</name>
<evidence type="ECO:0000313" key="7">
    <source>
        <dbReference type="Proteomes" id="UP000236655"/>
    </source>
</evidence>
<organism evidence="6 7">
    <name type="scientific">Aquella oligotrophica</name>
    <dbReference type="NCBI Taxonomy" id="2067065"/>
    <lineage>
        <taxon>Bacteria</taxon>
        <taxon>Pseudomonadati</taxon>
        <taxon>Pseudomonadota</taxon>
        <taxon>Betaproteobacteria</taxon>
        <taxon>Neisseriales</taxon>
        <taxon>Neisseriaceae</taxon>
        <taxon>Aquella</taxon>
    </lineage>
</organism>
<accession>A0A2I7N8X6</accession>
<evidence type="ECO:0000256" key="1">
    <source>
        <dbReference type="ARBA" id="ARBA00006242"/>
    </source>
</evidence>
<dbReference type="PANTHER" id="PTHR12534">
    <property type="entry name" value="30S RIBOSOMAL PROTEIN S2 PROKARYOTIC AND ORGANELLAR"/>
    <property type="match status" value="1"/>
</dbReference>
<dbReference type="NCBIfam" id="TIGR01011">
    <property type="entry name" value="rpsB_bact"/>
    <property type="match status" value="1"/>
</dbReference>
<dbReference type="Pfam" id="PF00318">
    <property type="entry name" value="Ribosomal_S2"/>
    <property type="match status" value="1"/>
</dbReference>